<dbReference type="PANTHER" id="PTHR30525">
    <property type="entry name" value="1-DEOXY-D-XYLULOSE 5-PHOSPHATE REDUCTOISOMERASE"/>
    <property type="match status" value="1"/>
</dbReference>
<comment type="caution">
    <text evidence="13">The sequence shown here is derived from an EMBL/GenBank/DDBJ whole genome shotgun (WGS) entry which is preliminary data.</text>
</comment>
<feature type="binding site" evidence="9">
    <location>
        <position position="124"/>
    </location>
    <ligand>
        <name>NADPH</name>
        <dbReference type="ChEBI" id="CHEBI:57783"/>
    </ligand>
</feature>
<evidence type="ECO:0000256" key="2">
    <source>
        <dbReference type="ARBA" id="ARBA00006825"/>
    </source>
</evidence>
<evidence type="ECO:0000256" key="6">
    <source>
        <dbReference type="ARBA" id="ARBA00023211"/>
    </source>
</evidence>
<dbReference type="InterPro" id="IPR013644">
    <property type="entry name" value="DXP_reductoisomerase_C"/>
</dbReference>
<feature type="domain" description="DXP reductoisomerase C-terminal" evidence="12">
    <location>
        <begin position="260"/>
        <end position="375"/>
    </location>
</feature>
<comment type="similarity">
    <text evidence="2 9">Belongs to the DXR family.</text>
</comment>
<dbReference type="EC" id="1.1.1.267" evidence="9"/>
<feature type="binding site" evidence="9">
    <location>
        <position position="12"/>
    </location>
    <ligand>
        <name>NADPH</name>
        <dbReference type="ChEBI" id="CHEBI:57783"/>
    </ligand>
</feature>
<comment type="pathway">
    <text evidence="1 9">Isoprenoid biosynthesis; isopentenyl diphosphate biosynthesis via DXP pathway; isopentenyl diphosphate from 1-deoxy-D-xylulose 5-phosphate: step 1/6.</text>
</comment>
<dbReference type="Pfam" id="PF02670">
    <property type="entry name" value="DXP_reductoisom"/>
    <property type="match status" value="1"/>
</dbReference>
<feature type="binding site" evidence="9">
    <location>
        <position position="10"/>
    </location>
    <ligand>
        <name>NADPH</name>
        <dbReference type="ChEBI" id="CHEBI:57783"/>
    </ligand>
</feature>
<feature type="binding site" evidence="9">
    <location>
        <position position="123"/>
    </location>
    <ligand>
        <name>1-deoxy-D-xylulose 5-phosphate</name>
        <dbReference type="ChEBI" id="CHEBI:57792"/>
    </ligand>
</feature>
<evidence type="ECO:0000313" key="14">
    <source>
        <dbReference type="Proteomes" id="UP000606889"/>
    </source>
</evidence>
<protein>
    <recommendedName>
        <fullName evidence="9">1-deoxy-D-xylulose 5-phosphate reductoisomerase</fullName>
        <shortName evidence="9">DXP reductoisomerase</shortName>
        <ecNumber evidence="9">1.1.1.267</ecNumber>
    </recommendedName>
    <alternativeName>
        <fullName evidence="9">1-deoxyxylulose-5-phosphate reductoisomerase</fullName>
    </alternativeName>
    <alternativeName>
        <fullName evidence="9">2-C-methyl-D-erythritol 4-phosphate synthase</fullName>
    </alternativeName>
</protein>
<organism evidence="13 14">
    <name type="scientific">Christensenella tenuis</name>
    <dbReference type="NCBI Taxonomy" id="2763033"/>
    <lineage>
        <taxon>Bacteria</taxon>
        <taxon>Bacillati</taxon>
        <taxon>Bacillota</taxon>
        <taxon>Clostridia</taxon>
        <taxon>Christensenellales</taxon>
        <taxon>Christensenellaceae</taxon>
        <taxon>Christensenella</taxon>
    </lineage>
</organism>
<dbReference type="HAMAP" id="MF_00183">
    <property type="entry name" value="DXP_reductoisom"/>
    <property type="match status" value="1"/>
</dbReference>
<keyword evidence="3 9" id="KW-0479">Metal-binding</keyword>
<proteinExistence type="inferred from homology"/>
<dbReference type="EMBL" id="JACOON010000001">
    <property type="protein sequence ID" value="MBC5647095.1"/>
    <property type="molecule type" value="Genomic_DNA"/>
</dbReference>
<feature type="binding site" evidence="9">
    <location>
        <position position="216"/>
    </location>
    <ligand>
        <name>1-deoxy-D-xylulose 5-phosphate</name>
        <dbReference type="ChEBI" id="CHEBI:57792"/>
    </ligand>
</feature>
<accession>A0ABR7EBE5</accession>
<feature type="binding site" evidence="9">
    <location>
        <position position="204"/>
    </location>
    <ligand>
        <name>NADPH</name>
        <dbReference type="ChEBI" id="CHEBI:57783"/>
    </ligand>
</feature>
<keyword evidence="9" id="KW-0460">Magnesium</keyword>
<dbReference type="InterPro" id="IPR036169">
    <property type="entry name" value="DXPR_C_sf"/>
</dbReference>
<gene>
    <name evidence="9" type="primary">dxr</name>
    <name evidence="13" type="ORF">H8S18_01915</name>
</gene>
<dbReference type="InterPro" id="IPR036291">
    <property type="entry name" value="NAD(P)-bd_dom_sf"/>
</dbReference>
<dbReference type="Pfam" id="PF08436">
    <property type="entry name" value="DXP_redisom_C"/>
    <property type="match status" value="1"/>
</dbReference>
<comment type="catalytic activity">
    <reaction evidence="8">
        <text>2-C-methyl-D-erythritol 4-phosphate + NADP(+) = 1-deoxy-D-xylulose 5-phosphate + NADPH + H(+)</text>
        <dbReference type="Rhea" id="RHEA:13717"/>
        <dbReference type="ChEBI" id="CHEBI:15378"/>
        <dbReference type="ChEBI" id="CHEBI:57783"/>
        <dbReference type="ChEBI" id="CHEBI:57792"/>
        <dbReference type="ChEBI" id="CHEBI:58262"/>
        <dbReference type="ChEBI" id="CHEBI:58349"/>
        <dbReference type="EC" id="1.1.1.267"/>
    </reaction>
    <physiologicalReaction direction="right-to-left" evidence="8">
        <dbReference type="Rhea" id="RHEA:13719"/>
    </physiologicalReaction>
</comment>
<dbReference type="PIRSF" id="PIRSF006205">
    <property type="entry name" value="Dxp_reductismrs"/>
    <property type="match status" value="1"/>
</dbReference>
<evidence type="ECO:0000256" key="1">
    <source>
        <dbReference type="ARBA" id="ARBA00005094"/>
    </source>
</evidence>
<dbReference type="RefSeq" id="WP_186856615.1">
    <property type="nucleotide sequence ID" value="NZ_JACOON010000001.1"/>
</dbReference>
<feature type="binding site" evidence="9">
    <location>
        <position position="13"/>
    </location>
    <ligand>
        <name>NADPH</name>
        <dbReference type="ChEBI" id="CHEBI:57783"/>
    </ligand>
</feature>
<evidence type="ECO:0000256" key="8">
    <source>
        <dbReference type="ARBA" id="ARBA00048543"/>
    </source>
</evidence>
<feature type="binding site" evidence="9">
    <location>
        <position position="198"/>
    </location>
    <ligand>
        <name>1-deoxy-D-xylulose 5-phosphate</name>
        <dbReference type="ChEBI" id="CHEBI:57792"/>
    </ligand>
</feature>
<dbReference type="InterPro" id="IPR026877">
    <property type="entry name" value="DXPR_C"/>
</dbReference>
<keyword evidence="5 9" id="KW-0560">Oxidoreductase</keyword>
<reference evidence="13 14" key="1">
    <citation type="submission" date="2020-08" db="EMBL/GenBank/DDBJ databases">
        <title>Genome public.</title>
        <authorList>
            <person name="Liu C."/>
            <person name="Sun Q."/>
        </authorList>
    </citation>
    <scope>NUCLEOTIDE SEQUENCE [LARGE SCALE GENOMIC DNA]</scope>
    <source>
        <strain evidence="13 14">NSJ-35</strain>
    </source>
</reference>
<feature type="binding site" evidence="9">
    <location>
        <position position="175"/>
    </location>
    <ligand>
        <name>1-deoxy-D-xylulose 5-phosphate</name>
        <dbReference type="ChEBI" id="CHEBI:57792"/>
    </ligand>
</feature>
<dbReference type="GO" id="GO:0030604">
    <property type="term" value="F:1-deoxy-D-xylulose-5-phosphate reductoisomerase activity"/>
    <property type="evidence" value="ECO:0007669"/>
    <property type="project" value="UniProtKB-EC"/>
</dbReference>
<evidence type="ECO:0000256" key="4">
    <source>
        <dbReference type="ARBA" id="ARBA00022857"/>
    </source>
</evidence>
<feature type="binding site" evidence="9">
    <location>
        <position position="150"/>
    </location>
    <ligand>
        <name>1-deoxy-D-xylulose 5-phosphate</name>
        <dbReference type="ChEBI" id="CHEBI:57792"/>
    </ligand>
</feature>
<evidence type="ECO:0000259" key="11">
    <source>
        <dbReference type="Pfam" id="PF08436"/>
    </source>
</evidence>
<sequence>MKNVTILGATGSVGQQSVDVARAYADRIHVGCISAHRDVEALAHIANDLKPEYVAVTGVNADVEKLGTLLDYEPVILSGYDALLEACTAGKPDMVILSVLGIAGLPAFEECLRHKITVALANKESLVCGGKVIQRMIRETGTLVLPVDSEHSALFQCLNHEFDVTDVQNLWITASGGPFLRWSKDEIDHAPLEKALKHPRWSMGQKITIDSASLANKGLEVMEAHFMYGVPAERIKVLIHPQSIIHSMVEWRDASVSAQLGPVDMRMPIQKALLFPEMLENPCVRPLNFYEIGSLEFFEPDMEKFPCLALAFEAIRTDTTAVYNTANEEAVACYLAGKIEFGRLSGLIESSIRKFYTDKPKTISEILNLDKDIRAYVKTLL</sequence>
<comment type="cofactor">
    <cofactor evidence="9">
        <name>Mg(2+)</name>
        <dbReference type="ChEBI" id="CHEBI:18420"/>
    </cofactor>
    <cofactor evidence="9">
        <name>Mn(2+)</name>
        <dbReference type="ChEBI" id="CHEBI:29035"/>
    </cofactor>
</comment>
<evidence type="ECO:0000259" key="12">
    <source>
        <dbReference type="Pfam" id="PF13288"/>
    </source>
</evidence>
<keyword evidence="7 9" id="KW-0414">Isoprene biosynthesis</keyword>
<feature type="binding site" evidence="9">
    <location>
        <position position="217"/>
    </location>
    <ligand>
        <name>1-deoxy-D-xylulose 5-phosphate</name>
        <dbReference type="ChEBI" id="CHEBI:57792"/>
    </ligand>
</feature>
<dbReference type="SUPFAM" id="SSF69055">
    <property type="entry name" value="1-deoxy-D-xylulose-5-phosphate reductoisomerase, C-terminal domain"/>
    <property type="match status" value="1"/>
</dbReference>
<keyword evidence="14" id="KW-1185">Reference proteome</keyword>
<evidence type="ECO:0000313" key="13">
    <source>
        <dbReference type="EMBL" id="MBC5647095.1"/>
    </source>
</evidence>
<evidence type="ECO:0000256" key="5">
    <source>
        <dbReference type="ARBA" id="ARBA00023002"/>
    </source>
</evidence>
<name>A0ABR7EBE5_9FIRM</name>
<keyword evidence="6 9" id="KW-0464">Manganese</keyword>
<feature type="binding site" evidence="9">
    <location>
        <position position="220"/>
    </location>
    <ligand>
        <name>Mn(2+)</name>
        <dbReference type="ChEBI" id="CHEBI:29035"/>
    </ligand>
</feature>
<feature type="binding site" evidence="9">
    <location>
        <position position="149"/>
    </location>
    <ligand>
        <name>1-deoxy-D-xylulose 5-phosphate</name>
        <dbReference type="ChEBI" id="CHEBI:57792"/>
    </ligand>
</feature>
<dbReference type="Gene3D" id="3.40.50.720">
    <property type="entry name" value="NAD(P)-binding Rossmann-like Domain"/>
    <property type="match status" value="1"/>
</dbReference>
<evidence type="ECO:0000256" key="9">
    <source>
        <dbReference type="HAMAP-Rule" id="MF_00183"/>
    </source>
</evidence>
<dbReference type="PANTHER" id="PTHR30525:SF0">
    <property type="entry name" value="1-DEOXY-D-XYLULOSE 5-PHOSPHATE REDUCTOISOMERASE, CHLOROPLASTIC"/>
    <property type="match status" value="1"/>
</dbReference>
<feature type="domain" description="1-deoxy-D-xylulose 5-phosphate reductoisomerase C-terminal" evidence="11">
    <location>
        <begin position="144"/>
        <end position="228"/>
    </location>
</feature>
<dbReference type="Proteomes" id="UP000606889">
    <property type="component" value="Unassembled WGS sequence"/>
</dbReference>
<evidence type="ECO:0000256" key="7">
    <source>
        <dbReference type="ARBA" id="ARBA00023229"/>
    </source>
</evidence>
<feature type="binding site" evidence="9">
    <location>
        <position position="11"/>
    </location>
    <ligand>
        <name>NADPH</name>
        <dbReference type="ChEBI" id="CHEBI:57783"/>
    </ligand>
</feature>
<evidence type="ECO:0000259" key="10">
    <source>
        <dbReference type="Pfam" id="PF02670"/>
    </source>
</evidence>
<feature type="binding site" evidence="9">
    <location>
        <position position="122"/>
    </location>
    <ligand>
        <name>NADPH</name>
        <dbReference type="ChEBI" id="CHEBI:57783"/>
    </ligand>
</feature>
<feature type="binding site" evidence="9">
    <location>
        <position position="148"/>
    </location>
    <ligand>
        <name>Mn(2+)</name>
        <dbReference type="ChEBI" id="CHEBI:29035"/>
    </ligand>
</feature>
<comment type="caution">
    <text evidence="9">Lacks conserved residue(s) required for the propagation of feature annotation.</text>
</comment>
<dbReference type="InterPro" id="IPR003821">
    <property type="entry name" value="DXP_reductoisomerase"/>
</dbReference>
<keyword evidence="4 9" id="KW-0521">NADP</keyword>
<feature type="binding site" evidence="9">
    <location>
        <position position="37"/>
    </location>
    <ligand>
        <name>NADPH</name>
        <dbReference type="ChEBI" id="CHEBI:57783"/>
    </ligand>
</feature>
<feature type="binding site" evidence="9">
    <location>
        <position position="211"/>
    </location>
    <ligand>
        <name>1-deoxy-D-xylulose 5-phosphate</name>
        <dbReference type="ChEBI" id="CHEBI:57792"/>
    </ligand>
</feature>
<comment type="function">
    <text evidence="9">Catalyzes the NADPH-dependent rearrangement and reduction of 1-deoxy-D-xylulose-5-phosphate (DXP) to 2-C-methyl-D-erythritol 4-phosphate (MEP).</text>
</comment>
<dbReference type="Gene3D" id="1.10.1740.10">
    <property type="match status" value="1"/>
</dbReference>
<dbReference type="SUPFAM" id="SSF51735">
    <property type="entry name" value="NAD(P)-binding Rossmann-fold domains"/>
    <property type="match status" value="1"/>
</dbReference>
<dbReference type="SUPFAM" id="SSF55347">
    <property type="entry name" value="Glyceraldehyde-3-phosphate dehydrogenase-like, C-terminal domain"/>
    <property type="match status" value="1"/>
</dbReference>
<dbReference type="InterPro" id="IPR013512">
    <property type="entry name" value="DXP_reductoisomerase_N"/>
</dbReference>
<feature type="binding site" evidence="9">
    <location>
        <position position="220"/>
    </location>
    <ligand>
        <name>1-deoxy-D-xylulose 5-phosphate</name>
        <dbReference type="ChEBI" id="CHEBI:57792"/>
    </ligand>
</feature>
<evidence type="ECO:0000256" key="3">
    <source>
        <dbReference type="ARBA" id="ARBA00022723"/>
    </source>
</evidence>
<dbReference type="NCBIfam" id="TIGR00243">
    <property type="entry name" value="Dxr"/>
    <property type="match status" value="1"/>
</dbReference>
<feature type="domain" description="1-deoxy-D-xylulose 5-phosphate reductoisomerase N-terminal" evidence="10">
    <location>
        <begin position="4"/>
        <end position="130"/>
    </location>
</feature>
<feature type="binding site" evidence="9">
    <location>
        <position position="150"/>
    </location>
    <ligand>
        <name>Mn(2+)</name>
        <dbReference type="ChEBI" id="CHEBI:29035"/>
    </ligand>
</feature>
<dbReference type="Pfam" id="PF13288">
    <property type="entry name" value="DXPR_C"/>
    <property type="match status" value="1"/>
</dbReference>